<feature type="region of interest" description="Disordered" evidence="1">
    <location>
        <begin position="28"/>
        <end position="53"/>
    </location>
</feature>
<reference evidence="3 4" key="1">
    <citation type="submission" date="2014-05" db="EMBL/GenBank/DDBJ databases">
        <title>Draft Genome Sequence of Kitasatospora cheerisanensis KCTC 2395.</title>
        <authorList>
            <person name="Nam D.H."/>
        </authorList>
    </citation>
    <scope>NUCLEOTIDE SEQUENCE [LARGE SCALE GENOMIC DNA]</scope>
    <source>
        <strain evidence="3 4">KCTC 2395</strain>
    </source>
</reference>
<evidence type="ECO:0008006" key="5">
    <source>
        <dbReference type="Google" id="ProtNLM"/>
    </source>
</evidence>
<dbReference type="Proteomes" id="UP000027178">
    <property type="component" value="Unassembled WGS sequence"/>
</dbReference>
<evidence type="ECO:0000313" key="3">
    <source>
        <dbReference type="EMBL" id="KDN84820.1"/>
    </source>
</evidence>
<comment type="caution">
    <text evidence="3">The sequence shown here is derived from an EMBL/GenBank/DDBJ whole genome shotgun (WGS) entry which is preliminary data.</text>
</comment>
<evidence type="ECO:0000256" key="2">
    <source>
        <dbReference type="SAM" id="SignalP"/>
    </source>
</evidence>
<keyword evidence="4" id="KW-1185">Reference proteome</keyword>
<dbReference type="RefSeq" id="WP_035863566.1">
    <property type="nucleotide sequence ID" value="NZ_KK853997.1"/>
</dbReference>
<feature type="signal peptide" evidence="2">
    <location>
        <begin position="1"/>
        <end position="29"/>
    </location>
</feature>
<proteinExistence type="predicted"/>
<evidence type="ECO:0000256" key="1">
    <source>
        <dbReference type="SAM" id="MobiDB-lite"/>
    </source>
</evidence>
<dbReference type="EMBL" id="JNBY01000089">
    <property type="protein sequence ID" value="KDN84820.1"/>
    <property type="molecule type" value="Genomic_DNA"/>
</dbReference>
<name>A0A066Z3T7_9ACTN</name>
<dbReference type="OrthoDB" id="3871377at2"/>
<dbReference type="eggNOG" id="ENOG5032046">
    <property type="taxonomic scope" value="Bacteria"/>
</dbReference>
<protein>
    <recommendedName>
        <fullName evidence="5">Lipoprotein</fullName>
    </recommendedName>
</protein>
<gene>
    <name evidence="3" type="ORF">KCH_33470</name>
</gene>
<dbReference type="PATRIC" id="fig|1348663.4.peg.3220"/>
<evidence type="ECO:0000313" key="4">
    <source>
        <dbReference type="Proteomes" id="UP000027178"/>
    </source>
</evidence>
<feature type="chain" id="PRO_5039603678" description="Lipoprotein" evidence="2">
    <location>
        <begin position="30"/>
        <end position="292"/>
    </location>
</feature>
<dbReference type="PROSITE" id="PS51257">
    <property type="entry name" value="PROKAR_LIPOPROTEIN"/>
    <property type="match status" value="1"/>
</dbReference>
<organism evidence="3 4">
    <name type="scientific">Kitasatospora cheerisanensis KCTC 2395</name>
    <dbReference type="NCBI Taxonomy" id="1348663"/>
    <lineage>
        <taxon>Bacteria</taxon>
        <taxon>Bacillati</taxon>
        <taxon>Actinomycetota</taxon>
        <taxon>Actinomycetes</taxon>
        <taxon>Kitasatosporales</taxon>
        <taxon>Streptomycetaceae</taxon>
        <taxon>Kitasatospora</taxon>
    </lineage>
</organism>
<accession>A0A066Z3T7</accession>
<keyword evidence="2" id="KW-0732">Signal</keyword>
<dbReference type="AlphaFoldDB" id="A0A066Z3T7"/>
<sequence length="292" mass="28673">MRALRTLAAAALAAGLLTACSSGSGSNGAADAKPNATAPGGSSASAGAGGAGASGGSGAGAGQGGVKLGAKEALLASAAVMEKAGSAKLTISGGTEGTGEFVWKSPKSFLIDTKSDGKDAKVLFVGEVMYIGAGADMAALAGGKTWMKIDPKAAAQGAPGGSDAGGFATTMELMNPAVQLAVAAPTATEAGTESVAGQNTTHYRSDIPVDALVAKMDLSPELKAQVLAELKKKGSTTTTEFWINAKGEVVQQSSNSMSTGSAKILYSALGTVQPTKAPADSEVFSLTDLLKQ</sequence>
<dbReference type="HOGENOM" id="CLU_952424_0_0_11"/>
<dbReference type="Gene3D" id="2.50.20.20">
    <property type="match status" value="1"/>
</dbReference>